<feature type="compositionally biased region" description="Polar residues" evidence="1">
    <location>
        <begin position="308"/>
        <end position="325"/>
    </location>
</feature>
<dbReference type="EMBL" id="NPHW01006429">
    <property type="protein sequence ID" value="OXV05815.1"/>
    <property type="molecule type" value="Genomic_DNA"/>
</dbReference>
<feature type="compositionally biased region" description="Basic and acidic residues" evidence="1">
    <location>
        <begin position="90"/>
        <end position="113"/>
    </location>
</feature>
<keyword evidence="4" id="KW-1185">Reference proteome</keyword>
<dbReference type="CDD" id="cd07389">
    <property type="entry name" value="MPP_PhoD"/>
    <property type="match status" value="1"/>
</dbReference>
<feature type="region of interest" description="Disordered" evidence="1">
    <location>
        <begin position="551"/>
        <end position="578"/>
    </location>
</feature>
<dbReference type="OrthoDB" id="9999821at2759"/>
<feature type="compositionally biased region" description="Polar residues" evidence="1">
    <location>
        <begin position="337"/>
        <end position="347"/>
    </location>
</feature>
<dbReference type="InterPro" id="IPR038607">
    <property type="entry name" value="PhoD-like_sf"/>
</dbReference>
<feature type="region of interest" description="Disordered" evidence="1">
    <location>
        <begin position="1386"/>
        <end position="1439"/>
    </location>
</feature>
<feature type="region of interest" description="Disordered" evidence="1">
    <location>
        <begin position="691"/>
        <end position="733"/>
    </location>
</feature>
<dbReference type="InterPro" id="IPR043904">
    <property type="entry name" value="PhoD_2-like"/>
</dbReference>
<feature type="domain" description="PhoD-like phosphatase" evidence="2">
    <location>
        <begin position="1053"/>
        <end position="1213"/>
    </location>
</feature>
<protein>
    <recommendedName>
        <fullName evidence="2">PhoD-like phosphatase domain-containing protein</fullName>
    </recommendedName>
</protein>
<dbReference type="Pfam" id="PF19050">
    <property type="entry name" value="PhoD_2"/>
    <property type="match status" value="2"/>
</dbReference>
<dbReference type="Proteomes" id="UP000243515">
    <property type="component" value="Unassembled WGS sequence"/>
</dbReference>
<organism evidence="3 4">
    <name type="scientific">Elaphomyces granulatus</name>
    <dbReference type="NCBI Taxonomy" id="519963"/>
    <lineage>
        <taxon>Eukaryota</taxon>
        <taxon>Fungi</taxon>
        <taxon>Dikarya</taxon>
        <taxon>Ascomycota</taxon>
        <taxon>Pezizomycotina</taxon>
        <taxon>Eurotiomycetes</taxon>
        <taxon>Eurotiomycetidae</taxon>
        <taxon>Eurotiales</taxon>
        <taxon>Elaphomycetaceae</taxon>
        <taxon>Elaphomyces</taxon>
    </lineage>
</organism>
<name>A0A232LNT8_9EURO</name>
<evidence type="ECO:0000313" key="4">
    <source>
        <dbReference type="Proteomes" id="UP000243515"/>
    </source>
</evidence>
<feature type="region of interest" description="Disordered" evidence="1">
    <location>
        <begin position="59"/>
        <end position="506"/>
    </location>
</feature>
<feature type="compositionally biased region" description="Pro residues" evidence="1">
    <location>
        <begin position="116"/>
        <end position="126"/>
    </location>
</feature>
<feature type="compositionally biased region" description="Low complexity" evidence="1">
    <location>
        <begin position="1240"/>
        <end position="1254"/>
    </location>
</feature>
<dbReference type="Gene3D" id="3.60.21.70">
    <property type="entry name" value="PhoD-like phosphatase"/>
    <property type="match status" value="1"/>
</dbReference>
<dbReference type="InterPro" id="IPR018946">
    <property type="entry name" value="PhoD-like_MPP"/>
</dbReference>
<feature type="region of interest" description="Disordered" evidence="1">
    <location>
        <begin position="1208"/>
        <end position="1318"/>
    </location>
</feature>
<dbReference type="PANTHER" id="PTHR46689:SF1">
    <property type="entry name" value="PHOD-LIKE PHOSPHATASE DOMAIN-CONTAINING PROTEIN"/>
    <property type="match status" value="1"/>
</dbReference>
<feature type="region of interest" description="Disordered" evidence="1">
    <location>
        <begin position="1"/>
        <end position="46"/>
    </location>
</feature>
<evidence type="ECO:0000259" key="2">
    <source>
        <dbReference type="Pfam" id="PF19050"/>
    </source>
</evidence>
<gene>
    <name evidence="3" type="ORF">Egran_06417</name>
</gene>
<feature type="compositionally biased region" description="Basic and acidic residues" evidence="1">
    <location>
        <begin position="284"/>
        <end position="304"/>
    </location>
</feature>
<evidence type="ECO:0000256" key="1">
    <source>
        <dbReference type="SAM" id="MobiDB-lite"/>
    </source>
</evidence>
<reference evidence="3 4" key="1">
    <citation type="journal article" date="2015" name="Environ. Microbiol.">
        <title>Metagenome sequence of Elaphomyces granulatus from sporocarp tissue reveals Ascomycota ectomycorrhizal fingerprints of genome expansion and a Proteobacteria-rich microbiome.</title>
        <authorList>
            <person name="Quandt C.A."/>
            <person name="Kohler A."/>
            <person name="Hesse C.N."/>
            <person name="Sharpton T.J."/>
            <person name="Martin F."/>
            <person name="Spatafora J.W."/>
        </authorList>
    </citation>
    <scope>NUCLEOTIDE SEQUENCE [LARGE SCALE GENOMIC DNA]</scope>
    <source>
        <strain evidence="3 4">OSC145934</strain>
    </source>
</reference>
<evidence type="ECO:0000313" key="3">
    <source>
        <dbReference type="EMBL" id="OXV05815.1"/>
    </source>
</evidence>
<accession>A0A232LNT8</accession>
<feature type="compositionally biased region" description="Low complexity" evidence="1">
    <location>
        <begin position="706"/>
        <end position="724"/>
    </location>
</feature>
<proteinExistence type="predicted"/>
<feature type="compositionally biased region" description="Acidic residues" evidence="1">
    <location>
        <begin position="1394"/>
        <end position="1408"/>
    </location>
</feature>
<comment type="caution">
    <text evidence="3">The sequence shown here is derived from an EMBL/GenBank/DDBJ whole genome shotgun (WGS) entry which is preliminary data.</text>
</comment>
<dbReference type="GO" id="GO:0016020">
    <property type="term" value="C:membrane"/>
    <property type="evidence" value="ECO:0007669"/>
    <property type="project" value="TreeGrafter"/>
</dbReference>
<feature type="compositionally biased region" description="Pro residues" evidence="1">
    <location>
        <begin position="1214"/>
        <end position="1228"/>
    </location>
</feature>
<sequence length="1447" mass="160057">MATTASPFLPSGPANGDTVPPQPGATLGVIRAPSARRRRAPQANDAMVDYPQGLAYLPAAPEVPRGLPAAYGTDPASARRNGPMRSFSARTRDLQRYRRLVPLEDGRESDALPRSDPLPPARPGPPKRSATQPLPVKGPPEPIPSESSKSQAEPARRASDAVSQFESEGPGLPLSRSNTVRSAKGERHDWALNRSPLQRLEVTLHGISKEEKRARVQEAEMRLREQIARRRSQREKHDNAPISVTTSNEGEDLSPSPPGDEPSALNMDTTTEQRDAPPRSATVESKRSEPRQVPEGRRVDRREYQYAAKQTATSLADATSDNTGIQYAAVQAAKQPQYASAENSTDPVLSGRSSRRPGTGYHSRRHSIGNTLNHAPTPLQHEDSSSRPTLGEPFAPEPVAPVGMERTGSKRLQRPWRPDYGPTYPNAYDGGQPSSAEEQTTKEIASRSEGANRQPSDEEISPENAPGQNNIPIGLGLNHRFGNPPDNPLENDQLETAAGPKPKRHTVSFDMPPPTPPPEWKQAPIVRLQLSDMDFQHFDVGKGKAWWERTGTNNRRQSRALPGDYEKPPPKVNTNKNFQPPLFLKCGPLLRYTGLKRTQANGPNGSVEQAIWRGSVLIVTKDSQSSYGTPPTLRLFYQPMDLLPPPPEKISGEAGVQLAPEYVDPAAGLIKIGRDGRPLYVKPVEHVDEATDLSRVPNEEGLFEQSPSPVDSSSGSSGQPIPSSRIHSNDGEKAGQYREIRGIRLHADPARDVTFWRFSIEVELGDKQERIAYRINEGPAVGFWVPARGQPMNIMFHSCNGFSLSVDSDKFSGPDPLWRDVLNEHQTRPFHVMIGGGDQIYNDGVMVKSELFREWTELKNAHHKHRVPFDSDLKAELEIFFLENYAAWFSQGLFSVANCQIPMINIWDDHDIIDGFGSYSDHLMGSPVFSGLGNVAFKYYMLYQHQSVPEETEADEPSWILGADLGPYIRQRSRSVFMSLGENVAFLGLDCRTERTRHEVLSETTYDLAWDRCHREIVKGETKHLIVLLGIPIAYPRLVWLENLLTSRVMDPVKALGRAGLFGGLLNKFDGSIEILDDLDDHWTAKKRKLERNWLIEDLQDLAAEKSVRITILSGDVHLAAIGQFYSNPKLNLAKDKDFRYMPNVISSAIVNSPPPDMASDILNKRNKIHHVDADTDEDMIPIFTEDVDGKPRNNKRLLPRRNWCSIREYHPGSTPPQTPPDPTPPATPEYVGSSLRRTLSLTRGDSRSGSLLRKLSRRGPPPTRDFNLNGATNRRASVDAPHARPDTSDGYFPPQEDPRPSPFHRRPTNLSQKSAKKAAIEDDEGVGAYMNLEGGLNITIHSEVNSSDPSGITIPYRLLVPALWHEGGPGPQLSRPVKGWKKWLGKSATKDADPDEGPGDTGDEEGYEGFPGSDEVLPQTYGPGPGEPSVEEAPLPKRKILGIISK</sequence>
<dbReference type="PANTHER" id="PTHR46689">
    <property type="entry name" value="MEMBRANE PROTEIN, PUTATIVE-RELATED"/>
    <property type="match status" value="1"/>
</dbReference>
<feature type="domain" description="PhoD-like phosphatase" evidence="2">
    <location>
        <begin position="793"/>
        <end position="1045"/>
    </location>
</feature>
<feature type="compositionally biased region" description="Basic and acidic residues" evidence="1">
    <location>
        <begin position="207"/>
        <end position="228"/>
    </location>
</feature>